<accession>A0A9W8JQM1</accession>
<keyword evidence="2" id="KW-1185">Reference proteome</keyword>
<gene>
    <name evidence="1" type="ORF">NLJ89_g11069</name>
</gene>
<evidence type="ECO:0000313" key="1">
    <source>
        <dbReference type="EMBL" id="KAJ3493223.1"/>
    </source>
</evidence>
<proteinExistence type="predicted"/>
<name>A0A9W8JQM1_9AGAR</name>
<organism evidence="1 2">
    <name type="scientific">Agrocybe chaxingu</name>
    <dbReference type="NCBI Taxonomy" id="84603"/>
    <lineage>
        <taxon>Eukaryota</taxon>
        <taxon>Fungi</taxon>
        <taxon>Dikarya</taxon>
        <taxon>Basidiomycota</taxon>
        <taxon>Agaricomycotina</taxon>
        <taxon>Agaricomycetes</taxon>
        <taxon>Agaricomycetidae</taxon>
        <taxon>Agaricales</taxon>
        <taxon>Agaricineae</taxon>
        <taxon>Strophariaceae</taxon>
        <taxon>Agrocybe</taxon>
    </lineage>
</organism>
<sequence length="140" mass="15293">MLSRSRCATSPLFSTVVDGGLTSLLFLHAVDDSTGWLEHRAEYPLIFCNYPSRPSARSMSTPMTTDGPRRSIVYAVYAFTAESSLPAAATRQLQPLFRNAKTTDRTSVTKDALPSEDLNIAEMADSGYASSGNPLRFLHT</sequence>
<dbReference type="EMBL" id="JANKHO010002309">
    <property type="protein sequence ID" value="KAJ3493223.1"/>
    <property type="molecule type" value="Genomic_DNA"/>
</dbReference>
<reference evidence="1" key="1">
    <citation type="submission" date="2022-07" db="EMBL/GenBank/DDBJ databases">
        <title>Genome Sequence of Agrocybe chaxingu.</title>
        <authorList>
            <person name="Buettner E."/>
        </authorList>
    </citation>
    <scope>NUCLEOTIDE SEQUENCE</scope>
    <source>
        <strain evidence="1">MP-N11</strain>
    </source>
</reference>
<dbReference type="AlphaFoldDB" id="A0A9W8JQM1"/>
<evidence type="ECO:0000313" key="2">
    <source>
        <dbReference type="Proteomes" id="UP001148786"/>
    </source>
</evidence>
<protein>
    <submittedName>
        <fullName evidence="1">Uncharacterized protein</fullName>
    </submittedName>
</protein>
<comment type="caution">
    <text evidence="1">The sequence shown here is derived from an EMBL/GenBank/DDBJ whole genome shotgun (WGS) entry which is preliminary data.</text>
</comment>
<dbReference type="Proteomes" id="UP001148786">
    <property type="component" value="Unassembled WGS sequence"/>
</dbReference>